<dbReference type="AlphaFoldDB" id="A0A369YE76"/>
<dbReference type="Proteomes" id="UP000253872">
    <property type="component" value="Unassembled WGS sequence"/>
</dbReference>
<proteinExistence type="predicted"/>
<name>A0A369YE76_9PAST</name>
<gene>
    <name evidence="1" type="ORF">DPV93_03015</name>
</gene>
<sequence length="181" mass="20926">MNIANHLLPVGSSILEKRAAECLRQAVENDILIADLINPARCPENYLPYLAWAFSVDRWEENWNETTKREAIKEAFAIHQKKGTVKAVRRIVESLGYQFEIREWFKEKRERAPGTFRIFVELKESGFSPELYEELTRLIEDAKPVSRHITELAISSTQHNAINVFSAPQLGEITTIYPRKL</sequence>
<dbReference type="RefSeq" id="WP_111402124.1">
    <property type="nucleotide sequence ID" value="NZ_QEPN01000002.1"/>
</dbReference>
<protein>
    <submittedName>
        <fullName evidence="1">Phage tail protein I</fullName>
    </submittedName>
</protein>
<dbReference type="InterPro" id="IPR006521">
    <property type="entry name" value="Tail_protein_I"/>
</dbReference>
<reference evidence="1 2" key="1">
    <citation type="submission" date="2018-05" db="EMBL/GenBank/DDBJ databases">
        <title>Draft Genome Sequences for a Diverse set of 7 Haemophilus Species.</title>
        <authorList>
            <person name="Nichols M."/>
            <person name="Topaz N."/>
            <person name="Wang X."/>
            <person name="Wang X."/>
            <person name="Boxrud D."/>
        </authorList>
    </citation>
    <scope>NUCLEOTIDE SEQUENCE [LARGE SCALE GENOMIC DNA]</scope>
    <source>
        <strain evidence="1 2">C2002001239</strain>
    </source>
</reference>
<accession>A0A369YE76</accession>
<dbReference type="EMBL" id="QEPN01000002">
    <property type="protein sequence ID" value="RDE73072.1"/>
    <property type="molecule type" value="Genomic_DNA"/>
</dbReference>
<organism evidence="1 2">
    <name type="scientific">Haemophilus sputorum</name>
    <dbReference type="NCBI Taxonomy" id="1078480"/>
    <lineage>
        <taxon>Bacteria</taxon>
        <taxon>Pseudomonadati</taxon>
        <taxon>Pseudomonadota</taxon>
        <taxon>Gammaproteobacteria</taxon>
        <taxon>Pasteurellales</taxon>
        <taxon>Pasteurellaceae</taxon>
        <taxon>Haemophilus</taxon>
    </lineage>
</organism>
<dbReference type="NCBIfam" id="TIGR01634">
    <property type="entry name" value="tail_P2_I"/>
    <property type="match status" value="1"/>
</dbReference>
<dbReference type="Pfam" id="PF09684">
    <property type="entry name" value="Tail_P2_I"/>
    <property type="match status" value="1"/>
</dbReference>
<evidence type="ECO:0000313" key="1">
    <source>
        <dbReference type="EMBL" id="RDE73072.1"/>
    </source>
</evidence>
<evidence type="ECO:0000313" key="2">
    <source>
        <dbReference type="Proteomes" id="UP000253872"/>
    </source>
</evidence>
<comment type="caution">
    <text evidence="1">The sequence shown here is derived from an EMBL/GenBank/DDBJ whole genome shotgun (WGS) entry which is preliminary data.</text>
</comment>